<keyword evidence="1" id="KW-1133">Transmembrane helix</keyword>
<dbReference type="InterPro" id="IPR012902">
    <property type="entry name" value="N_methyl_site"/>
</dbReference>
<organism evidence="2 3">
    <name type="scientific">Pseudomonas putida</name>
    <name type="common">Arthrobacter siderocapsulatus</name>
    <dbReference type="NCBI Taxonomy" id="303"/>
    <lineage>
        <taxon>Bacteria</taxon>
        <taxon>Pseudomonadati</taxon>
        <taxon>Pseudomonadota</taxon>
        <taxon>Gammaproteobacteria</taxon>
        <taxon>Pseudomonadales</taxon>
        <taxon>Pseudomonadaceae</taxon>
        <taxon>Pseudomonas</taxon>
    </lineage>
</organism>
<reference evidence="2" key="1">
    <citation type="submission" date="2020-12" db="EMBL/GenBank/DDBJ databases">
        <title>Enhanced detection system for hospital associated transmission using whole genome sequencing surveillance.</title>
        <authorList>
            <person name="Harrison L.H."/>
            <person name="Van Tyne D."/>
            <person name="Marsh J.W."/>
            <person name="Griffith M.P."/>
            <person name="Snyder D.J."/>
            <person name="Cooper V.S."/>
            <person name="Mustapha M."/>
        </authorList>
    </citation>
    <scope>NUCLEOTIDE SEQUENCE</scope>
    <source>
        <strain evidence="2">PSB00042</strain>
    </source>
</reference>
<proteinExistence type="predicted"/>
<comment type="caution">
    <text evidence="2">The sequence shown here is derived from an EMBL/GenBank/DDBJ whole genome shotgun (WGS) entry which is preliminary data.</text>
</comment>
<keyword evidence="1" id="KW-0472">Membrane</keyword>
<dbReference type="PROSITE" id="PS00409">
    <property type="entry name" value="PROKAR_NTER_METHYL"/>
    <property type="match status" value="1"/>
</dbReference>
<name>A0A8I1JGN6_PSEPU</name>
<dbReference type="NCBIfam" id="TIGR02532">
    <property type="entry name" value="IV_pilin_GFxxxE"/>
    <property type="match status" value="1"/>
</dbReference>
<dbReference type="AlphaFoldDB" id="A0A8I1JGN6"/>
<dbReference type="EMBL" id="JAEHTE010000002">
    <property type="protein sequence ID" value="MBI6882997.1"/>
    <property type="molecule type" value="Genomic_DNA"/>
</dbReference>
<evidence type="ECO:0000313" key="2">
    <source>
        <dbReference type="EMBL" id="MBI6882997.1"/>
    </source>
</evidence>
<evidence type="ECO:0000256" key="1">
    <source>
        <dbReference type="SAM" id="Phobius"/>
    </source>
</evidence>
<sequence length="459" mass="48189">MKSYKGQGRQKGFTLIEMILVIGLMAVATMISFYEKKLDMEQTQARITGVQLYEYNNAVRAWISQNVGAASGAKPTGTAWLKSTTCGGTSSIGYLPCTFPNMDAATPVRFGQIQISSSVATTGVTPNQTTVVTTTTTPFRVVTGSTTNLRTDLAGLAAVVAAAGGVNSLSPMLASTDGSVSSNPSTGVITMQASNNGASDAWLRTDGSNTMNSNITYKATNPASLRTLTNVSRVQALSSELLYLGQSMGWSSGQVTVVDSGLQANGNVVVANYNNSAYGIQVNQGSIYSVAGNVVAGLDVVSGRDVVASTIKANPSVSSQLLLSGSSLAFTDQSLNTNNAVPFVGYADVSQFYVKTATGNKVSLTDLLPRWVHKSSWYAFDTEGVAKPTCGAGGTPKIVVVPQSIPTNQYSPPAGYYASYRAATYAYAVDLGTYWQVRIYPAYQATTNGSAVAMTYCLY</sequence>
<dbReference type="Proteomes" id="UP000637061">
    <property type="component" value="Unassembled WGS sequence"/>
</dbReference>
<accession>A0A8I1JGN6</accession>
<keyword evidence="1" id="KW-0812">Transmembrane</keyword>
<feature type="transmembrane region" description="Helical" evidence="1">
    <location>
        <begin position="12"/>
        <end position="34"/>
    </location>
</feature>
<dbReference type="RefSeq" id="WP_198746617.1">
    <property type="nucleotide sequence ID" value="NZ_JAEHTE010000002.1"/>
</dbReference>
<protein>
    <submittedName>
        <fullName evidence="2">Type II secretion system protein</fullName>
    </submittedName>
</protein>
<gene>
    <name evidence="2" type="ORF">JEU22_03645</name>
</gene>
<evidence type="ECO:0000313" key="3">
    <source>
        <dbReference type="Proteomes" id="UP000637061"/>
    </source>
</evidence>
<dbReference type="Pfam" id="PF07963">
    <property type="entry name" value="N_methyl"/>
    <property type="match status" value="1"/>
</dbReference>